<name>A0AAW2YKC0_9EUKA</name>
<dbReference type="InterPro" id="IPR001107">
    <property type="entry name" value="Band_7"/>
</dbReference>
<organism evidence="2 3">
    <name type="scientific">Acrasis kona</name>
    <dbReference type="NCBI Taxonomy" id="1008807"/>
    <lineage>
        <taxon>Eukaryota</taxon>
        <taxon>Discoba</taxon>
        <taxon>Heterolobosea</taxon>
        <taxon>Tetramitia</taxon>
        <taxon>Eutetramitia</taxon>
        <taxon>Acrasidae</taxon>
        <taxon>Acrasis</taxon>
    </lineage>
</organism>
<protein>
    <submittedName>
        <fullName evidence="2">YuaG</fullName>
    </submittedName>
</protein>
<dbReference type="InterPro" id="IPR036013">
    <property type="entry name" value="Band_7/SPFH_dom_sf"/>
</dbReference>
<evidence type="ECO:0000313" key="2">
    <source>
        <dbReference type="EMBL" id="KAL0477459.1"/>
    </source>
</evidence>
<keyword evidence="3" id="KW-1185">Reference proteome</keyword>
<dbReference type="Gene3D" id="3.30.479.30">
    <property type="entry name" value="Band 7 domain"/>
    <property type="match status" value="1"/>
</dbReference>
<evidence type="ECO:0000313" key="3">
    <source>
        <dbReference type="Proteomes" id="UP001431209"/>
    </source>
</evidence>
<proteinExistence type="predicted"/>
<gene>
    <name evidence="2" type="ORF">AKO1_005706</name>
</gene>
<evidence type="ECO:0000259" key="1">
    <source>
        <dbReference type="Pfam" id="PF01145"/>
    </source>
</evidence>
<accession>A0AAW2YKC0</accession>
<dbReference type="Pfam" id="PF01145">
    <property type="entry name" value="Band_7"/>
    <property type="match status" value="1"/>
</dbReference>
<dbReference type="Proteomes" id="UP001431209">
    <property type="component" value="Unassembled WGS sequence"/>
</dbReference>
<comment type="caution">
    <text evidence="2">The sequence shown here is derived from an EMBL/GenBank/DDBJ whole genome shotgun (WGS) entry which is preliminary data.</text>
</comment>
<reference evidence="2 3" key="1">
    <citation type="submission" date="2024-03" db="EMBL/GenBank/DDBJ databases">
        <title>The Acrasis kona genome and developmental transcriptomes reveal deep origins of eukaryotic multicellular pathways.</title>
        <authorList>
            <person name="Sheikh S."/>
            <person name="Fu C.-J."/>
            <person name="Brown M.W."/>
            <person name="Baldauf S.L."/>
        </authorList>
    </citation>
    <scope>NUCLEOTIDE SEQUENCE [LARGE SCALE GENOMIC DNA]</scope>
    <source>
        <strain evidence="2 3">ATCC MYA-3509</strain>
    </source>
</reference>
<dbReference type="AlphaFoldDB" id="A0AAW2YKC0"/>
<sequence length="192" mass="21972">MALGAALFRMHYMSRFMMGGKDKLLIVYRRSEGLMSDYGALNRAYTVDEGCYVIPFLEATGIINESDIPFNKTVRVQTLDGTNMDITMKMVIGVGYTPGEVAYATSRIMNASVEEMHRRADELLEYGLKINMKDHNVEDIAKYKAEFEIYLQQLISWYLKYTGLFVRKSSLLSYQTVGVDLIDVKLKDLKKE</sequence>
<dbReference type="EMBL" id="JAOPGA020000178">
    <property type="protein sequence ID" value="KAL0477459.1"/>
    <property type="molecule type" value="Genomic_DNA"/>
</dbReference>
<dbReference type="SUPFAM" id="SSF117892">
    <property type="entry name" value="Band 7/SPFH domain"/>
    <property type="match status" value="1"/>
</dbReference>
<feature type="domain" description="Band 7" evidence="1">
    <location>
        <begin position="33"/>
        <end position="190"/>
    </location>
</feature>